<evidence type="ECO:0000313" key="12">
    <source>
        <dbReference type="RefSeq" id="XP_047739635.1"/>
    </source>
</evidence>
<dbReference type="InterPro" id="IPR003599">
    <property type="entry name" value="Ig_sub"/>
</dbReference>
<organism evidence="11 12">
    <name type="scientific">Hyalella azteca</name>
    <name type="common">Amphipod</name>
    <dbReference type="NCBI Taxonomy" id="294128"/>
    <lineage>
        <taxon>Eukaryota</taxon>
        <taxon>Metazoa</taxon>
        <taxon>Ecdysozoa</taxon>
        <taxon>Arthropoda</taxon>
        <taxon>Crustacea</taxon>
        <taxon>Multicrustacea</taxon>
        <taxon>Malacostraca</taxon>
        <taxon>Eumalacostraca</taxon>
        <taxon>Peracarida</taxon>
        <taxon>Amphipoda</taxon>
        <taxon>Senticaudata</taxon>
        <taxon>Talitrida</taxon>
        <taxon>Talitroidea</taxon>
        <taxon>Hyalellidae</taxon>
        <taxon>Hyalella</taxon>
    </lineage>
</organism>
<feature type="signal peptide" evidence="8">
    <location>
        <begin position="1"/>
        <end position="28"/>
    </location>
</feature>
<evidence type="ECO:0000256" key="3">
    <source>
        <dbReference type="ARBA" id="ARBA00022989"/>
    </source>
</evidence>
<dbReference type="KEGG" id="hazt:108666895"/>
<dbReference type="InterPro" id="IPR013783">
    <property type="entry name" value="Ig-like_fold"/>
</dbReference>
<dbReference type="Pfam" id="PF07686">
    <property type="entry name" value="V-set"/>
    <property type="match status" value="1"/>
</dbReference>
<dbReference type="InterPro" id="IPR003598">
    <property type="entry name" value="Ig_sub2"/>
</dbReference>
<keyword evidence="2 7" id="KW-0812">Transmembrane</keyword>
<evidence type="ECO:0000256" key="5">
    <source>
        <dbReference type="ARBA" id="ARBA00023157"/>
    </source>
</evidence>
<evidence type="ECO:0000256" key="4">
    <source>
        <dbReference type="ARBA" id="ARBA00023136"/>
    </source>
</evidence>
<evidence type="ECO:0000256" key="8">
    <source>
        <dbReference type="SAM" id="SignalP"/>
    </source>
</evidence>
<dbReference type="GO" id="GO:0016020">
    <property type="term" value="C:membrane"/>
    <property type="evidence" value="ECO:0007669"/>
    <property type="project" value="UniProtKB-SubCell"/>
</dbReference>
<dbReference type="GeneID" id="108666895"/>
<keyword evidence="8" id="KW-0732">Signal</keyword>
<dbReference type="Gene3D" id="2.60.40.10">
    <property type="entry name" value="Immunoglobulins"/>
    <property type="match status" value="6"/>
</dbReference>
<dbReference type="Proteomes" id="UP000694843">
    <property type="component" value="Unplaced"/>
</dbReference>
<feature type="chain" id="PRO_5037938604" evidence="8">
    <location>
        <begin position="29"/>
        <end position="1247"/>
    </location>
</feature>
<dbReference type="CDD" id="cd00096">
    <property type="entry name" value="Ig"/>
    <property type="match status" value="1"/>
</dbReference>
<feature type="domain" description="Fibronectin type-III" evidence="10">
    <location>
        <begin position="868"/>
        <end position="960"/>
    </location>
</feature>
<feature type="compositionally biased region" description="Polar residues" evidence="6">
    <location>
        <begin position="161"/>
        <end position="176"/>
    </location>
</feature>
<keyword evidence="3 7" id="KW-1133">Transmembrane helix</keyword>
<feature type="domain" description="Ig-like" evidence="9">
    <location>
        <begin position="573"/>
        <end position="663"/>
    </location>
</feature>
<dbReference type="InterPro" id="IPR036116">
    <property type="entry name" value="FN3_sf"/>
</dbReference>
<evidence type="ECO:0000256" key="7">
    <source>
        <dbReference type="SAM" id="Phobius"/>
    </source>
</evidence>
<evidence type="ECO:0000256" key="6">
    <source>
        <dbReference type="SAM" id="MobiDB-lite"/>
    </source>
</evidence>
<dbReference type="PROSITE" id="PS50835">
    <property type="entry name" value="IG_LIKE"/>
    <property type="match status" value="5"/>
</dbReference>
<dbReference type="InterPro" id="IPR013162">
    <property type="entry name" value="CD80_C2-set"/>
</dbReference>
<keyword evidence="5" id="KW-1015">Disulfide bond</keyword>
<feature type="domain" description="Ig-like" evidence="9">
    <location>
        <begin position="758"/>
        <end position="862"/>
    </location>
</feature>
<dbReference type="InterPro" id="IPR007110">
    <property type="entry name" value="Ig-like_dom"/>
</dbReference>
<name>A0A979FU55_HYAAZ</name>
<proteinExistence type="predicted"/>
<feature type="domain" description="Ig-like" evidence="9">
    <location>
        <begin position="349"/>
        <end position="464"/>
    </location>
</feature>
<dbReference type="SMART" id="SM00408">
    <property type="entry name" value="IGc2"/>
    <property type="match status" value="4"/>
</dbReference>
<comment type="subcellular location">
    <subcellularLocation>
        <location evidence="1">Membrane</location>
        <topology evidence="1">Single-pass membrane protein</topology>
    </subcellularLocation>
</comment>
<protein>
    <submittedName>
        <fullName evidence="12">Hemicentin-2</fullName>
    </submittedName>
</protein>
<reference evidence="12" key="1">
    <citation type="submission" date="2025-08" db="UniProtKB">
        <authorList>
            <consortium name="RefSeq"/>
        </authorList>
    </citation>
    <scope>IDENTIFICATION</scope>
    <source>
        <tissue evidence="12">Whole organism</tissue>
    </source>
</reference>
<dbReference type="PANTHER" id="PTHR23278">
    <property type="entry name" value="SIDESTEP PROTEIN"/>
    <property type="match status" value="1"/>
</dbReference>
<dbReference type="PANTHER" id="PTHR23278:SF19">
    <property type="entry name" value="OBSCURIN"/>
    <property type="match status" value="1"/>
</dbReference>
<feature type="region of interest" description="Disordered" evidence="6">
    <location>
        <begin position="161"/>
        <end position="187"/>
    </location>
</feature>
<keyword evidence="4 7" id="KW-0472">Membrane</keyword>
<feature type="region of interest" description="Disordered" evidence="6">
    <location>
        <begin position="1161"/>
        <end position="1185"/>
    </location>
</feature>
<dbReference type="SUPFAM" id="SSF49265">
    <property type="entry name" value="Fibronectin type III"/>
    <property type="match status" value="1"/>
</dbReference>
<feature type="transmembrane region" description="Helical" evidence="7">
    <location>
        <begin position="969"/>
        <end position="995"/>
    </location>
</feature>
<dbReference type="OMA" id="EREESCW"/>
<dbReference type="InterPro" id="IPR013106">
    <property type="entry name" value="Ig_V-set"/>
</dbReference>
<feature type="region of interest" description="Disordered" evidence="6">
    <location>
        <begin position="1007"/>
        <end position="1030"/>
    </location>
</feature>
<dbReference type="SMART" id="SM00409">
    <property type="entry name" value="IG"/>
    <property type="match status" value="5"/>
</dbReference>
<dbReference type="SUPFAM" id="SSF48726">
    <property type="entry name" value="Immunoglobulin"/>
    <property type="match status" value="5"/>
</dbReference>
<dbReference type="Pfam" id="PF13927">
    <property type="entry name" value="Ig_3"/>
    <property type="match status" value="1"/>
</dbReference>
<accession>A0A979FU55</accession>
<evidence type="ECO:0000259" key="10">
    <source>
        <dbReference type="PROSITE" id="PS50853"/>
    </source>
</evidence>
<dbReference type="Pfam" id="PF08205">
    <property type="entry name" value="C2-set_2"/>
    <property type="match status" value="2"/>
</dbReference>
<gene>
    <name evidence="12" type="primary">LOC108666895</name>
</gene>
<keyword evidence="11" id="KW-1185">Reference proteome</keyword>
<feature type="region of interest" description="Disordered" evidence="6">
    <location>
        <begin position="1073"/>
        <end position="1143"/>
    </location>
</feature>
<dbReference type="InterPro" id="IPR003961">
    <property type="entry name" value="FN3_dom"/>
</dbReference>
<feature type="compositionally biased region" description="Low complexity" evidence="6">
    <location>
        <begin position="1082"/>
        <end position="1093"/>
    </location>
</feature>
<dbReference type="AlphaFoldDB" id="A0A979FU55"/>
<dbReference type="PROSITE" id="PS50853">
    <property type="entry name" value="FN3"/>
    <property type="match status" value="1"/>
</dbReference>
<feature type="domain" description="Ig-like" evidence="9">
    <location>
        <begin position="670"/>
        <end position="756"/>
    </location>
</feature>
<dbReference type="InterPro" id="IPR036179">
    <property type="entry name" value="Ig-like_dom_sf"/>
</dbReference>
<dbReference type="RefSeq" id="XP_047739635.1">
    <property type="nucleotide sequence ID" value="XM_047883679.1"/>
</dbReference>
<dbReference type="OrthoDB" id="6355172at2759"/>
<evidence type="ECO:0000256" key="1">
    <source>
        <dbReference type="ARBA" id="ARBA00004167"/>
    </source>
</evidence>
<sequence length="1247" mass="136008">MKKRMQLLKVKVILINAMVLVFLQTARGFKQNLSAETEIEGNFPPRGNLLSNYPATSSRKYAIKQDAISKYIINIAPLHKVNFISKSSPIPLVLDTEKIPNQSQIKKKNVDISYKRERKSKDIYQSINAISTSAYNSTRNSNNHTMGENIFSRSVHQVGRTNSQNGLNLNDASTSSSDRHQPEIYASTKPPAQVKFMTDLVPPRDYGQNISNKNLQKYVQPKGVANISNNKRFAVPLKAMPSNAHSSETFSDQNSTLVACGMPFSCATLLPVSAPSIGLQATNGQQRRTPEKLPIYEDHEILTLTHEQNGGHRDTLVGVRKQGRALVSTEEADFPVRFGARRNVQSDSPSDVLEVVADTAASTVAAVAGQTVQLPCHVSHGDAAKLILWYKAGTRTPVVSLDGRSKIETSSGNTAMSVANARVSVDAHTATLTLQRATLSDAGAYECRVDFFRSPTLTTLVNLTVTEPVQSVTIQDGEGDLVADTRAYVEGSAIELSCIARRGSPAPRLTWTRDGEVLPAPTEALQKGVVLSRLSVPQLTRLWENASLTCEASNSPQLPPVAKTITIKLLLLPRSVRVWGPSSSREGELVRFTCTTSGSSPPALITWGLQGQHLAPSTQSTQYGLVTSSTLELNVTREDDGAEVTCEASNPAVSGRSLYNSTSIKVHFPPKAVASFGKSFSPRLLKEGDDVYFTCEVDANPPVTSIEWYHESQRQQQNLSAGVIIAVDSLVLQSAARSRTGRYYCVATNSVASTTSQPVLLKIKYKPVCASAPITYFIYDEPINVTCSIASYPPVHNIEWRWNGSGEITTTQITDAERSDTLLQDRVTAHFTVYPSKASDDRHLSCLGVNEMGAQRQPCNFSITVAKMPAPLSSCRLANITASSLSLTCETARTPDALYRAEVYLANNSLFANVTSQQPSFNVSRLDPATRYEIKVYVAHGPATSQPVHVSAFTSRTARRDRVNEDRTAVSSVVVVVVMVSVVTVVMVLITAVVIRLWWCNRRSRESCESPQNHHSEEEVSKIESGASSVPPGDIRAKLFEVKTSLYCASPQRAKRGPDVLSNIEETYKLLSPMEPPDAKSGGFVDQGQFGVGNQELPRTEWSQYGTDDAVDSSLSRRSLVPHHQRDLEASKSAQASSDERHLQKKSVNFGFRPQVNFSGAKTPEFSSGDTCSSETLVSGSRTLGRPASVDRTRLASTRALRDIHGLGYDEKTLVPGGSRTVMNPRGPSQEIVCGVDHFFTAEESIV</sequence>
<feature type="compositionally biased region" description="Polar residues" evidence="6">
    <location>
        <begin position="1161"/>
        <end position="1182"/>
    </location>
</feature>
<feature type="domain" description="Ig-like" evidence="9">
    <location>
        <begin position="468"/>
        <end position="566"/>
    </location>
</feature>
<feature type="compositionally biased region" description="Basic and acidic residues" evidence="6">
    <location>
        <begin position="1007"/>
        <end position="1022"/>
    </location>
</feature>
<evidence type="ECO:0000313" key="11">
    <source>
        <dbReference type="Proteomes" id="UP000694843"/>
    </source>
</evidence>
<evidence type="ECO:0000259" key="9">
    <source>
        <dbReference type="PROSITE" id="PS50835"/>
    </source>
</evidence>
<evidence type="ECO:0000256" key="2">
    <source>
        <dbReference type="ARBA" id="ARBA00022692"/>
    </source>
</evidence>